<organism evidence="1 2">
    <name type="scientific">Algisphaera agarilytica</name>
    <dbReference type="NCBI Taxonomy" id="1385975"/>
    <lineage>
        <taxon>Bacteria</taxon>
        <taxon>Pseudomonadati</taxon>
        <taxon>Planctomycetota</taxon>
        <taxon>Phycisphaerae</taxon>
        <taxon>Phycisphaerales</taxon>
        <taxon>Phycisphaeraceae</taxon>
        <taxon>Algisphaera</taxon>
    </lineage>
</organism>
<dbReference type="RefSeq" id="WP_184678169.1">
    <property type="nucleotide sequence ID" value="NZ_JACHGY010000001.1"/>
</dbReference>
<accession>A0A7X0LM56</accession>
<evidence type="ECO:0000313" key="2">
    <source>
        <dbReference type="Proteomes" id="UP000541810"/>
    </source>
</evidence>
<comment type="caution">
    <text evidence="1">The sequence shown here is derived from an EMBL/GenBank/DDBJ whole genome shotgun (WGS) entry which is preliminary data.</text>
</comment>
<dbReference type="Proteomes" id="UP000541810">
    <property type="component" value="Unassembled WGS sequence"/>
</dbReference>
<name>A0A7X0LM56_9BACT</name>
<gene>
    <name evidence="1" type="ORF">HNQ40_002474</name>
</gene>
<keyword evidence="2" id="KW-1185">Reference proteome</keyword>
<dbReference type="AlphaFoldDB" id="A0A7X0LM56"/>
<protein>
    <submittedName>
        <fullName evidence="1">Uncharacterized protein</fullName>
    </submittedName>
</protein>
<reference evidence="1 2" key="1">
    <citation type="submission" date="2020-08" db="EMBL/GenBank/DDBJ databases">
        <title>Genomic Encyclopedia of Type Strains, Phase IV (KMG-IV): sequencing the most valuable type-strain genomes for metagenomic binning, comparative biology and taxonomic classification.</title>
        <authorList>
            <person name="Goeker M."/>
        </authorList>
    </citation>
    <scope>NUCLEOTIDE SEQUENCE [LARGE SCALE GENOMIC DNA]</scope>
    <source>
        <strain evidence="1 2">DSM 103725</strain>
    </source>
</reference>
<dbReference type="EMBL" id="JACHGY010000001">
    <property type="protein sequence ID" value="MBB6430668.1"/>
    <property type="molecule type" value="Genomic_DNA"/>
</dbReference>
<evidence type="ECO:0000313" key="1">
    <source>
        <dbReference type="EMBL" id="MBB6430668.1"/>
    </source>
</evidence>
<proteinExistence type="predicted"/>
<sequence length="310" mass="37871">MQSPIWVRGRVPNGYWNKRANRMNYMVWLRRKLRFNKRTDWYRLNRQHFLDHYGGGLLATIYHHSPYEALRDYAPNSTWLPWLMNKVPQGYWKNPKNRRAYMTWLGKQLKFKKNTDWYRLSKSDFNRFGGEGLLANYYRNSPIHALREFKPSVNWQEWRFAEAPQRFWHDPENRQRYMHWLGKQLKYRTPEDWCDITRRDFQQHHGSALLQAGWSPIELIRETFPEYDWHEWHFVRVPNGFWNKPRNRNAYFHWLGESYCGFNSADDWQTLTRADVRDTGGGSLLGVYYQNSMKKFRTAAMRSVLRTNRN</sequence>